<dbReference type="Gene3D" id="1.25.40.20">
    <property type="entry name" value="Ankyrin repeat-containing domain"/>
    <property type="match status" value="3"/>
</dbReference>
<dbReference type="SMART" id="SM00248">
    <property type="entry name" value="ANK"/>
    <property type="match status" value="12"/>
</dbReference>
<dbReference type="Pfam" id="PF00023">
    <property type="entry name" value="Ank"/>
    <property type="match status" value="1"/>
</dbReference>
<feature type="repeat" description="ANK" evidence="3">
    <location>
        <begin position="414"/>
        <end position="446"/>
    </location>
</feature>
<proteinExistence type="predicted"/>
<organism evidence="4 5">
    <name type="scientific">Aspergillus puulaauensis</name>
    <dbReference type="NCBI Taxonomy" id="1220207"/>
    <lineage>
        <taxon>Eukaryota</taxon>
        <taxon>Fungi</taxon>
        <taxon>Dikarya</taxon>
        <taxon>Ascomycota</taxon>
        <taxon>Pezizomycotina</taxon>
        <taxon>Eurotiomycetes</taxon>
        <taxon>Eurotiomycetidae</taxon>
        <taxon>Eurotiales</taxon>
        <taxon>Aspergillaceae</taxon>
        <taxon>Aspergillus</taxon>
    </lineage>
</organism>
<keyword evidence="2 3" id="KW-0040">ANK repeat</keyword>
<dbReference type="PROSITE" id="PS50297">
    <property type="entry name" value="ANK_REP_REGION"/>
    <property type="match status" value="4"/>
</dbReference>
<accession>A0A7R7XI72</accession>
<dbReference type="RefSeq" id="XP_041554114.1">
    <property type="nucleotide sequence ID" value="XM_041701205.1"/>
</dbReference>
<keyword evidence="5" id="KW-1185">Reference proteome</keyword>
<dbReference type="PANTHER" id="PTHR24123">
    <property type="entry name" value="ANKYRIN REPEAT-CONTAINING"/>
    <property type="match status" value="1"/>
</dbReference>
<evidence type="ECO:0000313" key="5">
    <source>
        <dbReference type="Proteomes" id="UP000654913"/>
    </source>
</evidence>
<feature type="repeat" description="ANK" evidence="3">
    <location>
        <begin position="133"/>
        <end position="165"/>
    </location>
</feature>
<evidence type="ECO:0008006" key="6">
    <source>
        <dbReference type="Google" id="ProtNLM"/>
    </source>
</evidence>
<sequence length="583" mass="63170">MKSSSEKKACFDDLPPEVKLMIWGELDKTYDKHALALTSKSHSQLFEQPFYRWAVKSLSASRLLDSTPLLASIAAGGSVSAMKKLVAAGADLSHRGGSLLCTASRKGRVAMVRLLLEEYHVDPNTHGTDVLGLANTPLSAAASQDDCGIVTLLLAAGADPNLQPYWLDDFTVLIDTILDENFRVAALLIDAGASVTAETDDGWPPLLWALEQRNVGFVRKVLAAIRETPGADINVGAPLVLTCRLDDVELLRVLLDHGADIEMREREPERYNVLEFAIARGRVDVVKVLFEYGVSNATIGTAVDNGAVVAAIGAGHTKMVQLLATKGVPVNNTPQTYVAVPVGLRGMSPLECAVARWNKEMVKILVQAGAVARLTPRERSNLLWRAFLRDGEGMLLLLIGMGVCEHTPDEPSWSVKPPLHHAVSMGMVNLVSLMVEKGADPKLRDATGDTALTAAVKGRNHRMVLALLGDGTNPETWTRPSEVLAGESSKRHMHCIDETDNSGQTPLYLATSCGMEDIVRILLARGSRAIHTAGRVGMTPIEFATRYKDSPVSTWYKGQLTNIWSLLNNPASARIDRELVASW</sequence>
<dbReference type="PROSITE" id="PS50088">
    <property type="entry name" value="ANK_REPEAT"/>
    <property type="match status" value="5"/>
</dbReference>
<dbReference type="OrthoDB" id="4772757at2759"/>
<dbReference type="InterPro" id="IPR036770">
    <property type="entry name" value="Ankyrin_rpt-contain_sf"/>
</dbReference>
<evidence type="ECO:0000256" key="2">
    <source>
        <dbReference type="ARBA" id="ARBA00023043"/>
    </source>
</evidence>
<evidence type="ECO:0000256" key="3">
    <source>
        <dbReference type="PROSITE-ProRule" id="PRU00023"/>
    </source>
</evidence>
<name>A0A7R7XI72_9EURO</name>
<dbReference type="AlphaFoldDB" id="A0A7R7XI72"/>
<dbReference type="GeneID" id="64971925"/>
<reference evidence="4" key="2">
    <citation type="submission" date="2021-02" db="EMBL/GenBank/DDBJ databases">
        <title>Aspergillus puulaauensis MK2 genome sequence.</title>
        <authorList>
            <person name="Futagami T."/>
            <person name="Mori K."/>
            <person name="Kadooka C."/>
            <person name="Tanaka T."/>
        </authorList>
    </citation>
    <scope>NUCLEOTIDE SEQUENCE</scope>
    <source>
        <strain evidence="4">MK2</strain>
    </source>
</reference>
<feature type="repeat" description="ANK" evidence="3">
    <location>
        <begin position="234"/>
        <end position="266"/>
    </location>
</feature>
<dbReference type="SUPFAM" id="SSF48403">
    <property type="entry name" value="Ankyrin repeat"/>
    <property type="match status" value="2"/>
</dbReference>
<dbReference type="InterPro" id="IPR051165">
    <property type="entry name" value="Multifunctional_ANK_Repeat"/>
</dbReference>
<dbReference type="EMBL" id="AP024445">
    <property type="protein sequence ID" value="BCS21920.1"/>
    <property type="molecule type" value="Genomic_DNA"/>
</dbReference>
<evidence type="ECO:0000256" key="1">
    <source>
        <dbReference type="ARBA" id="ARBA00022737"/>
    </source>
</evidence>
<reference evidence="4" key="1">
    <citation type="submission" date="2021-01" db="EMBL/GenBank/DDBJ databases">
        <authorList>
            <consortium name="Aspergillus puulaauensis MK2 genome sequencing consortium"/>
            <person name="Kazuki M."/>
            <person name="Futagami T."/>
        </authorList>
    </citation>
    <scope>NUCLEOTIDE SEQUENCE</scope>
    <source>
        <strain evidence="4">MK2</strain>
    </source>
</reference>
<dbReference type="InterPro" id="IPR002110">
    <property type="entry name" value="Ankyrin_rpt"/>
</dbReference>
<protein>
    <recommendedName>
        <fullName evidence="6">Ankyrin repeat-containing domain protein</fullName>
    </recommendedName>
</protein>
<keyword evidence="1" id="KW-0677">Repeat</keyword>
<dbReference type="PANTHER" id="PTHR24123:SF33">
    <property type="entry name" value="PROTEIN HOS4"/>
    <property type="match status" value="1"/>
</dbReference>
<gene>
    <name evidence="4" type="ORF">APUU_30145A</name>
</gene>
<evidence type="ECO:0000313" key="4">
    <source>
        <dbReference type="EMBL" id="BCS21920.1"/>
    </source>
</evidence>
<dbReference type="KEGG" id="apuu:APUU_30145A"/>
<dbReference type="Pfam" id="PF12796">
    <property type="entry name" value="Ank_2"/>
    <property type="match status" value="2"/>
</dbReference>
<dbReference type="Proteomes" id="UP000654913">
    <property type="component" value="Chromosome 3"/>
</dbReference>
<feature type="repeat" description="ANK" evidence="3">
    <location>
        <begin position="502"/>
        <end position="527"/>
    </location>
</feature>
<feature type="repeat" description="ANK" evidence="3">
    <location>
        <begin position="345"/>
        <end position="377"/>
    </location>
</feature>